<keyword evidence="2" id="KW-1185">Reference proteome</keyword>
<dbReference type="EMBL" id="CASHSV030000066">
    <property type="protein sequence ID" value="CAJ2645274.1"/>
    <property type="molecule type" value="Genomic_DNA"/>
</dbReference>
<evidence type="ECO:0000313" key="2">
    <source>
        <dbReference type="Proteomes" id="UP001177021"/>
    </source>
</evidence>
<name>A0ACB0JK79_TRIPR</name>
<accession>A0ACB0JK79</accession>
<gene>
    <name evidence="1" type="ORF">MILVUS5_LOCUS14196</name>
</gene>
<comment type="caution">
    <text evidence="1">The sequence shown here is derived from an EMBL/GenBank/DDBJ whole genome shotgun (WGS) entry which is preliminary data.</text>
</comment>
<proteinExistence type="predicted"/>
<protein>
    <submittedName>
        <fullName evidence="1">Uncharacterized protein</fullName>
    </submittedName>
</protein>
<organism evidence="1 2">
    <name type="scientific">Trifolium pratense</name>
    <name type="common">Red clover</name>
    <dbReference type="NCBI Taxonomy" id="57577"/>
    <lineage>
        <taxon>Eukaryota</taxon>
        <taxon>Viridiplantae</taxon>
        <taxon>Streptophyta</taxon>
        <taxon>Embryophyta</taxon>
        <taxon>Tracheophyta</taxon>
        <taxon>Spermatophyta</taxon>
        <taxon>Magnoliopsida</taxon>
        <taxon>eudicotyledons</taxon>
        <taxon>Gunneridae</taxon>
        <taxon>Pentapetalae</taxon>
        <taxon>rosids</taxon>
        <taxon>fabids</taxon>
        <taxon>Fabales</taxon>
        <taxon>Fabaceae</taxon>
        <taxon>Papilionoideae</taxon>
        <taxon>50 kb inversion clade</taxon>
        <taxon>NPAAA clade</taxon>
        <taxon>Hologalegina</taxon>
        <taxon>IRL clade</taxon>
        <taxon>Trifolieae</taxon>
        <taxon>Trifolium</taxon>
    </lineage>
</organism>
<evidence type="ECO:0000313" key="1">
    <source>
        <dbReference type="EMBL" id="CAJ2645274.1"/>
    </source>
</evidence>
<sequence length="268" mass="32232">MKEFDDSVLRQILEELDTCLLTAQCRILEGQITRDELEQELLQVRFLRDDVYEEEYKDETFEYNFPPPEEEECYMKKINWEQMLPPQVLPKDSYDKNFHIKDVLIEFININQVSIERFESQCESLFEQIVEFEKMNEKLKTGDDLIVVKKKDEEEELIQVEDDLVETQKSQLLSGEYVEQEISQHKNIPQIVFSNKVEKREEIDEVLDAIYALFINFHLKKLWKKHHLYLKHVFFTSELAFILNGIAYDFCITLRHVVWYLEPFLTTL</sequence>
<dbReference type="Proteomes" id="UP001177021">
    <property type="component" value="Unassembled WGS sequence"/>
</dbReference>
<reference evidence="1" key="1">
    <citation type="submission" date="2023-10" db="EMBL/GenBank/DDBJ databases">
        <authorList>
            <person name="Rodriguez Cubillos JULIANA M."/>
            <person name="De Vega J."/>
        </authorList>
    </citation>
    <scope>NUCLEOTIDE SEQUENCE</scope>
</reference>